<dbReference type="EMBL" id="JANLCJ010000019">
    <property type="protein sequence ID" value="MCS5736380.1"/>
    <property type="molecule type" value="Genomic_DNA"/>
</dbReference>
<keyword evidence="2" id="KW-1185">Reference proteome</keyword>
<organism evidence="1 2">
    <name type="scientific">Herbiconiux daphne</name>
    <dbReference type="NCBI Taxonomy" id="2970914"/>
    <lineage>
        <taxon>Bacteria</taxon>
        <taxon>Bacillati</taxon>
        <taxon>Actinomycetota</taxon>
        <taxon>Actinomycetes</taxon>
        <taxon>Micrococcales</taxon>
        <taxon>Microbacteriaceae</taxon>
        <taxon>Herbiconiux</taxon>
    </lineage>
</organism>
<gene>
    <name evidence="1" type="ORF">N1032_21830</name>
</gene>
<dbReference type="CDD" id="cd14845">
    <property type="entry name" value="L-Ala-D-Glu_peptidase_like"/>
    <property type="match status" value="1"/>
</dbReference>
<reference evidence="1" key="1">
    <citation type="submission" date="2022-08" db="EMBL/GenBank/DDBJ databases">
        <authorList>
            <person name="Deng Y."/>
            <person name="Han X.-F."/>
            <person name="Zhang Y.-Q."/>
        </authorList>
    </citation>
    <scope>NUCLEOTIDE SEQUENCE</scope>
    <source>
        <strain evidence="1">CPCC 203386</strain>
    </source>
</reference>
<protein>
    <submittedName>
        <fullName evidence="1">M15 family metallopeptidase</fullName>
    </submittedName>
</protein>
<comment type="caution">
    <text evidence="1">The sequence shown here is derived from an EMBL/GenBank/DDBJ whole genome shotgun (WGS) entry which is preliminary data.</text>
</comment>
<dbReference type="InterPro" id="IPR009045">
    <property type="entry name" value="Zn_M74/Hedgehog-like"/>
</dbReference>
<sequence length="123" mass="14082">MIKYGDRLNGVNPRLQQVVQLAATLCPIDIYVIEGVRTIERQRELVAAGKSKTMNSRHLNGGAVDLWDGKSWEREKFMPIRRAMLDAADRLKVNITHGADWNRNGVIEGGRDSWDYPHWQIEP</sequence>
<proteinExistence type="predicted"/>
<name>A0ABT2H8U7_9MICO</name>
<evidence type="ECO:0000313" key="1">
    <source>
        <dbReference type="EMBL" id="MCS5736380.1"/>
    </source>
</evidence>
<evidence type="ECO:0000313" key="2">
    <source>
        <dbReference type="Proteomes" id="UP001165586"/>
    </source>
</evidence>
<accession>A0ABT2H8U7</accession>
<dbReference type="Gene3D" id="3.30.1380.10">
    <property type="match status" value="1"/>
</dbReference>
<dbReference type="RefSeq" id="WP_259542281.1">
    <property type="nucleotide sequence ID" value="NZ_JANLCJ010000019.1"/>
</dbReference>
<dbReference type="SUPFAM" id="SSF55166">
    <property type="entry name" value="Hedgehog/DD-peptidase"/>
    <property type="match status" value="1"/>
</dbReference>
<dbReference type="Proteomes" id="UP001165586">
    <property type="component" value="Unassembled WGS sequence"/>
</dbReference>